<evidence type="ECO:0000313" key="1">
    <source>
        <dbReference type="EMBL" id="KAJ8706193.1"/>
    </source>
</evidence>
<proteinExistence type="predicted"/>
<keyword evidence="2" id="KW-1185">Reference proteome</keyword>
<dbReference type="EMBL" id="CM056804">
    <property type="protein sequence ID" value="KAJ8706193.1"/>
    <property type="molecule type" value="Genomic_DNA"/>
</dbReference>
<reference evidence="1" key="1">
    <citation type="submission" date="2023-03" db="EMBL/GenBank/DDBJ databases">
        <title>Chromosome-level genomes of two armyworms, Mythimna separata and Mythimna loreyi, provide insights into the biosynthesis and reception of sex pheromones.</title>
        <authorList>
            <person name="Zhao H."/>
        </authorList>
    </citation>
    <scope>NUCLEOTIDE SEQUENCE</scope>
    <source>
        <strain evidence="1">BeijingLab</strain>
    </source>
</reference>
<name>A0ACC2Q1V0_9NEOP</name>
<organism evidence="1 2">
    <name type="scientific">Mythimna loreyi</name>
    <dbReference type="NCBI Taxonomy" id="667449"/>
    <lineage>
        <taxon>Eukaryota</taxon>
        <taxon>Metazoa</taxon>
        <taxon>Ecdysozoa</taxon>
        <taxon>Arthropoda</taxon>
        <taxon>Hexapoda</taxon>
        <taxon>Insecta</taxon>
        <taxon>Pterygota</taxon>
        <taxon>Neoptera</taxon>
        <taxon>Endopterygota</taxon>
        <taxon>Lepidoptera</taxon>
        <taxon>Glossata</taxon>
        <taxon>Ditrysia</taxon>
        <taxon>Noctuoidea</taxon>
        <taxon>Noctuidae</taxon>
        <taxon>Noctuinae</taxon>
        <taxon>Hadenini</taxon>
        <taxon>Mythimna</taxon>
    </lineage>
</organism>
<evidence type="ECO:0000313" key="2">
    <source>
        <dbReference type="Proteomes" id="UP001231649"/>
    </source>
</evidence>
<accession>A0ACC2Q1V0</accession>
<gene>
    <name evidence="1" type="ORF">PYW08_010819</name>
</gene>
<dbReference type="Proteomes" id="UP001231649">
    <property type="component" value="Chromosome 28"/>
</dbReference>
<protein>
    <submittedName>
        <fullName evidence="1">Uncharacterized protein</fullName>
    </submittedName>
</protein>
<sequence>MYFLYIIFFIQLRASCGQDSDEMYFENLTCIPVQAQKTKQAQDTISYIMMARFNRTNKNRESYEPENETMFYNCTNIEECLPIQYASITDFTDSTLLLKSCYTKNQTCEFIRFNNLSHSDEVLFFKKTIKFKNFYHINCSFSLNGTYVCYTDDGVAYDIMVNKTNPSPRSGQHEFICEESEMARLTVGASAGAPLDAKRRFIKLNHMDARRTEFLNPCDYMENPDVDCYKPVCVLYNKVYFNCDIGMKFQKVRGGKYVLILGDGRWFREPPKGQIWGVEFPPKIEYTTTTTTSVTTTTTTTESPPWWPPSAHHKYYSGDRVLLKIKGWVVKSSICQYSAHCEP</sequence>
<comment type="caution">
    <text evidence="1">The sequence shown here is derived from an EMBL/GenBank/DDBJ whole genome shotgun (WGS) entry which is preliminary data.</text>
</comment>